<evidence type="ECO:0000313" key="1">
    <source>
        <dbReference type="EMBL" id="GLO64717.1"/>
    </source>
</evidence>
<evidence type="ECO:0000313" key="2">
    <source>
        <dbReference type="Proteomes" id="UP001275436"/>
    </source>
</evidence>
<sequence>MLKNLKAEMARHEIRIGEISDYLGVRKATVSDKINGHYKFSFDDAVRIKRKFFPALDIEYLFANDDVEKAG</sequence>
<dbReference type="InterPro" id="IPR010982">
    <property type="entry name" value="Lambda_DNA-bd_dom_sf"/>
</dbReference>
<reference evidence="1 2" key="1">
    <citation type="submission" date="2023-02" db="EMBL/GenBank/DDBJ databases">
        <title>Oceanobacillus kimchii IFOP_LL358 isolated form Alexandrium catenella lab strain.</title>
        <authorList>
            <person name="Gajardo G."/>
            <person name="Ueki S."/>
            <person name="Maruyama F."/>
        </authorList>
    </citation>
    <scope>NUCLEOTIDE SEQUENCE [LARGE SCALE GENOMIC DNA]</scope>
    <source>
        <strain evidence="1 2">IFOP_LL358</strain>
    </source>
</reference>
<comment type="caution">
    <text evidence="1">The sequence shown here is derived from an EMBL/GenBank/DDBJ whole genome shotgun (WGS) entry which is preliminary data.</text>
</comment>
<evidence type="ECO:0008006" key="3">
    <source>
        <dbReference type="Google" id="ProtNLM"/>
    </source>
</evidence>
<dbReference type="CDD" id="cd00093">
    <property type="entry name" value="HTH_XRE"/>
    <property type="match status" value="1"/>
</dbReference>
<dbReference type="EMBL" id="BSKO01000001">
    <property type="protein sequence ID" value="GLO64717.1"/>
    <property type="molecule type" value="Genomic_DNA"/>
</dbReference>
<name>A0ABQ5TF92_9BACI</name>
<dbReference type="Proteomes" id="UP001275436">
    <property type="component" value="Unassembled WGS sequence"/>
</dbReference>
<protein>
    <recommendedName>
        <fullName evidence="3">XRE family transcriptional regulator</fullName>
    </recommendedName>
</protein>
<dbReference type="InterPro" id="IPR001387">
    <property type="entry name" value="Cro/C1-type_HTH"/>
</dbReference>
<keyword evidence="2" id="KW-1185">Reference proteome</keyword>
<accession>A0ABQ5TF92</accession>
<gene>
    <name evidence="1" type="ORF">MACH08_05010</name>
</gene>
<organism evidence="1 2">
    <name type="scientific">Oceanobacillus kimchii</name>
    <dbReference type="NCBI Taxonomy" id="746691"/>
    <lineage>
        <taxon>Bacteria</taxon>
        <taxon>Bacillati</taxon>
        <taxon>Bacillota</taxon>
        <taxon>Bacilli</taxon>
        <taxon>Bacillales</taxon>
        <taxon>Bacillaceae</taxon>
        <taxon>Oceanobacillus</taxon>
    </lineage>
</organism>
<proteinExistence type="predicted"/>
<dbReference type="SUPFAM" id="SSF47413">
    <property type="entry name" value="lambda repressor-like DNA-binding domains"/>
    <property type="match status" value="1"/>
</dbReference>